<comment type="caution">
    <text evidence="1">The sequence shown here is derived from an EMBL/GenBank/DDBJ whole genome shotgun (WGS) entry which is preliminary data.</text>
</comment>
<dbReference type="RefSeq" id="WP_230550450.1">
    <property type="nucleotide sequence ID" value="NZ_JAJISD010000003.1"/>
</dbReference>
<evidence type="ECO:0000313" key="2">
    <source>
        <dbReference type="Proteomes" id="UP001198862"/>
    </source>
</evidence>
<proteinExistence type="predicted"/>
<sequence length="269" mass="28812">MSKVASIARLRDGGTTWALGALAGDHAALAHLGGLLLQRWAPGDRLVVLGNMLGAAGNTPRLIDLMLLLRRRLLARPGAEVEDFVFLRGAQEEMWHKVLQLQFALSPLDVLDWMLSRGLSAVIEAYGYSIAEGRIACRNGPLAIARWTTGLRERQTQQPGHGDLLNALSRAALSADGRVVFAANGVDPGRPLAKQADAFWWNTQTDAQLDAALAKAEDGGWPPIVRVVRGAGPARNAAQETGRILTVARDRPAAVALDADGAMIERLEA</sequence>
<dbReference type="InterPro" id="IPR029052">
    <property type="entry name" value="Metallo-depent_PP-like"/>
</dbReference>
<name>A0ABS8KT38_9HYPH</name>
<dbReference type="Proteomes" id="UP001198862">
    <property type="component" value="Unassembled WGS sequence"/>
</dbReference>
<accession>A0ABS8KT38</accession>
<reference evidence="1 2" key="1">
    <citation type="submission" date="2021-11" db="EMBL/GenBank/DDBJ databases">
        <authorList>
            <person name="Lee D.-H."/>
            <person name="Kim S.-B."/>
        </authorList>
    </citation>
    <scope>NUCLEOTIDE SEQUENCE [LARGE SCALE GENOMIC DNA]</scope>
    <source>
        <strain evidence="1 2">KCTC 52223</strain>
    </source>
</reference>
<dbReference type="Gene3D" id="3.60.21.10">
    <property type="match status" value="1"/>
</dbReference>
<organism evidence="1 2">
    <name type="scientific">Reyranella aquatilis</name>
    <dbReference type="NCBI Taxonomy" id="2035356"/>
    <lineage>
        <taxon>Bacteria</taxon>
        <taxon>Pseudomonadati</taxon>
        <taxon>Pseudomonadota</taxon>
        <taxon>Alphaproteobacteria</taxon>
        <taxon>Hyphomicrobiales</taxon>
        <taxon>Reyranellaceae</taxon>
        <taxon>Reyranella</taxon>
    </lineage>
</organism>
<protein>
    <submittedName>
        <fullName evidence="1">Uncharacterized protein</fullName>
    </submittedName>
</protein>
<evidence type="ECO:0000313" key="1">
    <source>
        <dbReference type="EMBL" id="MCC8429242.1"/>
    </source>
</evidence>
<keyword evidence="2" id="KW-1185">Reference proteome</keyword>
<dbReference type="EMBL" id="JAJISD010000003">
    <property type="protein sequence ID" value="MCC8429242.1"/>
    <property type="molecule type" value="Genomic_DNA"/>
</dbReference>
<gene>
    <name evidence="1" type="ORF">LJ725_09700</name>
</gene>